<sequence length="265" mass="27938">MSASGHHPRQMRQIALVQLLPSLATIGALCAGLTAVRMGMSGNYLLAVQLVLAAAVIDAVDGALARLLKADSPMGAQLDSLADIVNFGVAPAALIFIWAFGEFQSEGWIAVLIYVCCCAVRLARFNVEVGAGPKAPPQPHFVGVPAPAGALLAMLPMYLAFATDDALLLPAPLIAGYLVVIALLMISRIPTLSLKNARIYRANVKFVLVGAVFLGAALLTYAWTTLVAISLGYGASVLWAVVREIRRGRNRPARTDKGGKELDGH</sequence>
<dbReference type="NCBIfam" id="TIGR00473">
    <property type="entry name" value="pssA"/>
    <property type="match status" value="1"/>
</dbReference>
<evidence type="ECO:0000256" key="6">
    <source>
        <dbReference type="ARBA" id="ARBA00017171"/>
    </source>
</evidence>
<evidence type="ECO:0000256" key="8">
    <source>
        <dbReference type="ARBA" id="ARBA00022679"/>
    </source>
</evidence>
<keyword evidence="13" id="KW-0594">Phospholipid biosynthesis</keyword>
<comment type="similarity">
    <text evidence="4 16">Belongs to the CDP-alcohol phosphatidyltransferase class-I family.</text>
</comment>
<dbReference type="Gene3D" id="1.20.120.1760">
    <property type="match status" value="1"/>
</dbReference>
<evidence type="ECO:0000256" key="1">
    <source>
        <dbReference type="ARBA" id="ARBA00000287"/>
    </source>
</evidence>
<evidence type="ECO:0000256" key="12">
    <source>
        <dbReference type="ARBA" id="ARBA00023136"/>
    </source>
</evidence>
<evidence type="ECO:0000256" key="16">
    <source>
        <dbReference type="RuleBase" id="RU003750"/>
    </source>
</evidence>
<accession>A0A1G9EIB9</accession>
<evidence type="ECO:0000256" key="5">
    <source>
        <dbReference type="ARBA" id="ARBA00013174"/>
    </source>
</evidence>
<dbReference type="GO" id="GO:0008654">
    <property type="term" value="P:phospholipid biosynthetic process"/>
    <property type="evidence" value="ECO:0007669"/>
    <property type="project" value="UniProtKB-KW"/>
</dbReference>
<keyword evidence="19" id="KW-1185">Reference proteome</keyword>
<dbReference type="InterPro" id="IPR004533">
    <property type="entry name" value="CDP-diaglyc--ser_O-PTrfase"/>
</dbReference>
<dbReference type="Proteomes" id="UP000199328">
    <property type="component" value="Unassembled WGS sequence"/>
</dbReference>
<dbReference type="STRING" id="990712.SAMN05216257_104326"/>
<evidence type="ECO:0000256" key="9">
    <source>
        <dbReference type="ARBA" id="ARBA00022692"/>
    </source>
</evidence>
<evidence type="ECO:0000256" key="17">
    <source>
        <dbReference type="SAM" id="Phobius"/>
    </source>
</evidence>
<proteinExistence type="inferred from homology"/>
<dbReference type="InterPro" id="IPR048254">
    <property type="entry name" value="CDP_ALCOHOL_P_TRANSF_CS"/>
</dbReference>
<evidence type="ECO:0000256" key="15">
    <source>
        <dbReference type="ARBA" id="ARBA00032361"/>
    </source>
</evidence>
<evidence type="ECO:0000256" key="2">
    <source>
        <dbReference type="ARBA" id="ARBA00004141"/>
    </source>
</evidence>
<feature type="transmembrane region" description="Helical" evidence="17">
    <location>
        <begin position="46"/>
        <end position="68"/>
    </location>
</feature>
<feature type="transmembrane region" description="Helical" evidence="17">
    <location>
        <begin position="167"/>
        <end position="187"/>
    </location>
</feature>
<feature type="transmembrane region" description="Helical" evidence="17">
    <location>
        <begin position="225"/>
        <end position="242"/>
    </location>
</feature>
<dbReference type="EMBL" id="FNFV01000004">
    <property type="protein sequence ID" value="SDK75775.1"/>
    <property type="molecule type" value="Genomic_DNA"/>
</dbReference>
<reference evidence="19" key="1">
    <citation type="submission" date="2016-10" db="EMBL/GenBank/DDBJ databases">
        <authorList>
            <person name="Varghese N."/>
            <person name="Submissions S."/>
        </authorList>
    </citation>
    <scope>NUCLEOTIDE SEQUENCE [LARGE SCALE GENOMIC DNA]</scope>
    <source>
        <strain evidence="19">CGMCC 1.10789</strain>
    </source>
</reference>
<evidence type="ECO:0000256" key="3">
    <source>
        <dbReference type="ARBA" id="ARBA00004308"/>
    </source>
</evidence>
<protein>
    <recommendedName>
        <fullName evidence="6">CDP-diacylglycerol--serine O-phosphatidyltransferase</fullName>
        <ecNumber evidence="5">2.7.8.8</ecNumber>
    </recommendedName>
    <alternativeName>
        <fullName evidence="15">Phosphatidylserine synthase</fullName>
    </alternativeName>
</protein>
<keyword evidence="10 17" id="KW-1133">Transmembrane helix</keyword>
<keyword evidence="14" id="KW-1208">Phospholipid metabolism</keyword>
<organism evidence="18 19">
    <name type="scientific">Meinhardsimonia xiamenensis</name>
    <dbReference type="NCBI Taxonomy" id="990712"/>
    <lineage>
        <taxon>Bacteria</taxon>
        <taxon>Pseudomonadati</taxon>
        <taxon>Pseudomonadota</taxon>
        <taxon>Alphaproteobacteria</taxon>
        <taxon>Rhodobacterales</taxon>
        <taxon>Paracoccaceae</taxon>
        <taxon>Meinhardsimonia</taxon>
    </lineage>
</organism>
<dbReference type="GO" id="GO:0012505">
    <property type="term" value="C:endomembrane system"/>
    <property type="evidence" value="ECO:0007669"/>
    <property type="project" value="UniProtKB-SubCell"/>
</dbReference>
<keyword evidence="7" id="KW-0444">Lipid biosynthesis</keyword>
<keyword evidence="12 17" id="KW-0472">Membrane</keyword>
<dbReference type="GO" id="GO:0003882">
    <property type="term" value="F:CDP-diacylglycerol-serine O-phosphatidyltransferase activity"/>
    <property type="evidence" value="ECO:0007669"/>
    <property type="project" value="UniProtKB-EC"/>
</dbReference>
<keyword evidence="8 16" id="KW-0808">Transferase</keyword>
<evidence type="ECO:0000256" key="7">
    <source>
        <dbReference type="ARBA" id="ARBA00022516"/>
    </source>
</evidence>
<evidence type="ECO:0000256" key="11">
    <source>
        <dbReference type="ARBA" id="ARBA00023098"/>
    </source>
</evidence>
<evidence type="ECO:0000313" key="19">
    <source>
        <dbReference type="Proteomes" id="UP000199328"/>
    </source>
</evidence>
<feature type="transmembrane region" description="Helical" evidence="17">
    <location>
        <begin position="80"/>
        <end position="101"/>
    </location>
</feature>
<evidence type="ECO:0000313" key="18">
    <source>
        <dbReference type="EMBL" id="SDK75775.1"/>
    </source>
</evidence>
<comment type="subcellular location">
    <subcellularLocation>
        <location evidence="3">Endomembrane system</location>
    </subcellularLocation>
    <subcellularLocation>
        <location evidence="2">Membrane</location>
        <topology evidence="2">Multi-pass membrane protein</topology>
    </subcellularLocation>
</comment>
<dbReference type="GO" id="GO:0016020">
    <property type="term" value="C:membrane"/>
    <property type="evidence" value="ECO:0007669"/>
    <property type="project" value="UniProtKB-SubCell"/>
</dbReference>
<dbReference type="AlphaFoldDB" id="A0A1G9EIB9"/>
<keyword evidence="11" id="KW-0443">Lipid metabolism</keyword>
<evidence type="ECO:0000256" key="4">
    <source>
        <dbReference type="ARBA" id="ARBA00010441"/>
    </source>
</evidence>
<evidence type="ECO:0000256" key="10">
    <source>
        <dbReference type="ARBA" id="ARBA00022989"/>
    </source>
</evidence>
<dbReference type="OrthoDB" id="9777147at2"/>
<dbReference type="EC" id="2.7.8.8" evidence="5"/>
<dbReference type="InterPro" id="IPR000462">
    <property type="entry name" value="CDP-OH_P_trans"/>
</dbReference>
<feature type="transmembrane region" description="Helical" evidence="17">
    <location>
        <begin position="107"/>
        <end position="127"/>
    </location>
</feature>
<gene>
    <name evidence="18" type="ORF">SAMN05216257_104326</name>
</gene>
<dbReference type="RefSeq" id="WP_092500528.1">
    <property type="nucleotide sequence ID" value="NZ_FNFV01000004.1"/>
</dbReference>
<dbReference type="PROSITE" id="PS00379">
    <property type="entry name" value="CDP_ALCOHOL_P_TRANSF"/>
    <property type="match status" value="1"/>
</dbReference>
<evidence type="ECO:0000256" key="14">
    <source>
        <dbReference type="ARBA" id="ARBA00023264"/>
    </source>
</evidence>
<evidence type="ECO:0000256" key="13">
    <source>
        <dbReference type="ARBA" id="ARBA00023209"/>
    </source>
</evidence>
<comment type="catalytic activity">
    <reaction evidence="1">
        <text>a CDP-1,2-diacyl-sn-glycerol + L-serine = a 1,2-diacyl-sn-glycero-3-phospho-L-serine + CMP + H(+)</text>
        <dbReference type="Rhea" id="RHEA:16913"/>
        <dbReference type="ChEBI" id="CHEBI:15378"/>
        <dbReference type="ChEBI" id="CHEBI:33384"/>
        <dbReference type="ChEBI" id="CHEBI:57262"/>
        <dbReference type="ChEBI" id="CHEBI:58332"/>
        <dbReference type="ChEBI" id="CHEBI:60377"/>
        <dbReference type="EC" id="2.7.8.8"/>
    </reaction>
</comment>
<name>A0A1G9EIB9_9RHOB</name>
<keyword evidence="9 17" id="KW-0812">Transmembrane</keyword>
<dbReference type="Pfam" id="PF01066">
    <property type="entry name" value="CDP-OH_P_transf"/>
    <property type="match status" value="1"/>
</dbReference>
<feature type="transmembrane region" description="Helical" evidence="17">
    <location>
        <begin position="139"/>
        <end position="161"/>
    </location>
</feature>
<dbReference type="InterPro" id="IPR043130">
    <property type="entry name" value="CDP-OH_PTrfase_TM_dom"/>
</dbReference>